<gene>
    <name evidence="2" type="ORF">MNOR_LOCUS41053</name>
</gene>
<dbReference type="Pfam" id="PF08445">
    <property type="entry name" value="FR47"/>
    <property type="match status" value="1"/>
</dbReference>
<feature type="domain" description="GCN5-related N-acetyltransferase Rv2170-like" evidence="1">
    <location>
        <begin position="148"/>
        <end position="215"/>
    </location>
</feature>
<dbReference type="InterPro" id="IPR016181">
    <property type="entry name" value="Acyl_CoA_acyltransferase"/>
</dbReference>
<dbReference type="EMBL" id="CAXKWB010139411">
    <property type="protein sequence ID" value="CAL4245574.1"/>
    <property type="molecule type" value="Genomic_DNA"/>
</dbReference>
<reference evidence="2 3" key="1">
    <citation type="submission" date="2024-05" db="EMBL/GenBank/DDBJ databases">
        <authorList>
            <person name="Wallberg A."/>
        </authorList>
    </citation>
    <scope>NUCLEOTIDE SEQUENCE [LARGE SCALE GENOMIC DNA]</scope>
</reference>
<dbReference type="AlphaFoldDB" id="A0AAV2SVX9"/>
<protein>
    <recommendedName>
        <fullName evidence="1">GCN5-related N-acetyltransferase Rv2170-like domain-containing protein</fullName>
    </recommendedName>
</protein>
<evidence type="ECO:0000313" key="2">
    <source>
        <dbReference type="EMBL" id="CAL4245574.1"/>
    </source>
</evidence>
<evidence type="ECO:0000259" key="1">
    <source>
        <dbReference type="Pfam" id="PF08445"/>
    </source>
</evidence>
<name>A0AAV2SVX9_MEGNR</name>
<comment type="caution">
    <text evidence="2">The sequence shown here is derived from an EMBL/GenBank/DDBJ whole genome shotgun (WGS) entry which is preliminary data.</text>
</comment>
<accession>A0AAV2SVX9</accession>
<organism evidence="2 3">
    <name type="scientific">Meganyctiphanes norvegica</name>
    <name type="common">Northern krill</name>
    <name type="synonym">Thysanopoda norvegica</name>
    <dbReference type="NCBI Taxonomy" id="48144"/>
    <lineage>
        <taxon>Eukaryota</taxon>
        <taxon>Metazoa</taxon>
        <taxon>Ecdysozoa</taxon>
        <taxon>Arthropoda</taxon>
        <taxon>Crustacea</taxon>
        <taxon>Multicrustacea</taxon>
        <taxon>Malacostraca</taxon>
        <taxon>Eumalacostraca</taxon>
        <taxon>Eucarida</taxon>
        <taxon>Euphausiacea</taxon>
        <taxon>Euphausiidae</taxon>
        <taxon>Meganyctiphanes</taxon>
    </lineage>
</organism>
<dbReference type="GO" id="GO:0016747">
    <property type="term" value="F:acyltransferase activity, transferring groups other than amino-acyl groups"/>
    <property type="evidence" value="ECO:0007669"/>
    <property type="project" value="InterPro"/>
</dbReference>
<dbReference type="InterPro" id="IPR013653">
    <property type="entry name" value="GCN5-like_dom"/>
</dbReference>
<evidence type="ECO:0000313" key="3">
    <source>
        <dbReference type="Proteomes" id="UP001497623"/>
    </source>
</evidence>
<proteinExistence type="predicted"/>
<keyword evidence="3" id="KW-1185">Reference proteome</keyword>
<sequence>MLEHLVHCRESEVDVVMEALGSTYLLDWSRDFIFYYLPDHLLQLIQGLVTERDVQNSVIKLSPNNVYVASTMQEDVKCPEDVSICILGEAGVHKMVSTWVFHKNAVADPYLRLARDKLALGVYTTPGTPIKSVDITNLPRAGDEELPLAWMTVKHWGDLGLMMTHEQHRRRGLGSLLIQATAKLAEHHGYVGHACARDYNTASKNLMAQLGWKVTHRGTCLLRKCEKK</sequence>
<dbReference type="SUPFAM" id="SSF55729">
    <property type="entry name" value="Acyl-CoA N-acyltransferases (Nat)"/>
    <property type="match status" value="1"/>
</dbReference>
<dbReference type="CDD" id="cd04301">
    <property type="entry name" value="NAT_SF"/>
    <property type="match status" value="1"/>
</dbReference>
<dbReference type="Proteomes" id="UP001497623">
    <property type="component" value="Unassembled WGS sequence"/>
</dbReference>
<dbReference type="Gene3D" id="3.40.630.30">
    <property type="match status" value="1"/>
</dbReference>